<feature type="transmembrane region" description="Helical" evidence="1">
    <location>
        <begin position="70"/>
        <end position="93"/>
    </location>
</feature>
<dbReference type="Proteomes" id="UP000095706">
    <property type="component" value="Unassembled WGS sequence"/>
</dbReference>
<keyword evidence="1" id="KW-0472">Membrane</keyword>
<organism evidence="2 3">
    <name type="scientific">Fusicatenibacter saccharivorans</name>
    <dbReference type="NCBI Taxonomy" id="1150298"/>
    <lineage>
        <taxon>Bacteria</taxon>
        <taxon>Bacillati</taxon>
        <taxon>Bacillota</taxon>
        <taxon>Clostridia</taxon>
        <taxon>Lachnospirales</taxon>
        <taxon>Lachnospiraceae</taxon>
        <taxon>Fusicatenibacter</taxon>
    </lineage>
</organism>
<keyword evidence="1" id="KW-0812">Transmembrane</keyword>
<dbReference type="Pfam" id="PF09578">
    <property type="entry name" value="Spore_YabQ"/>
    <property type="match status" value="1"/>
</dbReference>
<protein>
    <submittedName>
        <fullName evidence="2">Spore cortex biosynthesis protein YabQ</fullName>
    </submittedName>
</protein>
<feature type="transmembrane region" description="Helical" evidence="1">
    <location>
        <begin position="6"/>
        <end position="28"/>
    </location>
</feature>
<dbReference type="NCBIfam" id="TIGR02893">
    <property type="entry name" value="spore_yabQ"/>
    <property type="match status" value="1"/>
</dbReference>
<reference evidence="2 3" key="1">
    <citation type="submission" date="2015-09" db="EMBL/GenBank/DDBJ databases">
        <authorList>
            <consortium name="Pathogen Informatics"/>
        </authorList>
    </citation>
    <scope>NUCLEOTIDE SEQUENCE [LARGE SCALE GENOMIC DNA]</scope>
    <source>
        <strain evidence="2 3">2789STDY5608849</strain>
    </source>
</reference>
<gene>
    <name evidence="2" type="ORF">ERS852406_01381</name>
</gene>
<evidence type="ECO:0000256" key="1">
    <source>
        <dbReference type="SAM" id="Phobius"/>
    </source>
</evidence>
<proteinExistence type="predicted"/>
<sequence>MSAYVTRELILLACSIWQGAVLGFWYDLIKTARKLIRHSHAAVSAEDLCYWIAAALYLFVRIYGENSGILRGYLFGGILGGAALYHASFGRFLPEVLAKGIKKAGRILAFPGKWLVKSMKKRRKRLKFHGKNGKM</sequence>
<dbReference type="RefSeq" id="WP_055227257.1">
    <property type="nucleotide sequence ID" value="NZ_CYYV01000006.1"/>
</dbReference>
<feature type="transmembrane region" description="Helical" evidence="1">
    <location>
        <begin position="48"/>
        <end position="64"/>
    </location>
</feature>
<evidence type="ECO:0000313" key="2">
    <source>
        <dbReference type="EMBL" id="CUO15777.1"/>
    </source>
</evidence>
<evidence type="ECO:0000313" key="3">
    <source>
        <dbReference type="Proteomes" id="UP000095706"/>
    </source>
</evidence>
<dbReference type="InterPro" id="IPR019074">
    <property type="entry name" value="YabQ"/>
</dbReference>
<name>A0A174CRZ1_9FIRM</name>
<dbReference type="AlphaFoldDB" id="A0A174CRZ1"/>
<dbReference type="EMBL" id="CYYV01000006">
    <property type="protein sequence ID" value="CUO15777.1"/>
    <property type="molecule type" value="Genomic_DNA"/>
</dbReference>
<keyword evidence="1" id="KW-1133">Transmembrane helix</keyword>
<accession>A0A174CRZ1</accession>